<proteinExistence type="predicted"/>
<dbReference type="InterPro" id="IPR051325">
    <property type="entry name" value="Nudix_hydrolase_domain"/>
</dbReference>
<dbReference type="Proteomes" id="UP000815698">
    <property type="component" value="Chromosome"/>
</dbReference>
<gene>
    <name evidence="3" type="ORF">COP05_07240</name>
</gene>
<dbReference type="Pfam" id="PF00293">
    <property type="entry name" value="NUDIX"/>
    <property type="match status" value="1"/>
</dbReference>
<dbReference type="PANTHER" id="PTHR21340:SF0">
    <property type="entry name" value="BIS(5'-NUCLEOSYL)-TETRAPHOSPHATASE [ASYMMETRICAL]"/>
    <property type="match status" value="1"/>
</dbReference>
<dbReference type="CDD" id="cd03674">
    <property type="entry name" value="NUDIX_Hydrolase"/>
    <property type="match status" value="1"/>
</dbReference>
<sequence>MSLPGRFLAELETCTPSREREQFLALAASSENAHLKSSGPVHFTASGIVIDASGRFVALHHHRKVGAWLQFGGHIDEGEESFEGAARREVFEESGLEDLEIVGNAPFKLHAHTLNKNFTVCSEHWDVQYLMRAAVTPTAPTDALRLSEESHDVRWWRLDALPAGVVPDLVPTLERLRT</sequence>
<dbReference type="SUPFAM" id="SSF55811">
    <property type="entry name" value="Nudix"/>
    <property type="match status" value="1"/>
</dbReference>
<dbReference type="PANTHER" id="PTHR21340">
    <property type="entry name" value="DIADENOSINE 5,5-P1,P4-TETRAPHOSPHATE PYROPHOSPHOHYDROLASE MUTT"/>
    <property type="match status" value="1"/>
</dbReference>
<dbReference type="InterPro" id="IPR000086">
    <property type="entry name" value="NUDIX_hydrolase_dom"/>
</dbReference>
<dbReference type="Gene3D" id="3.90.79.10">
    <property type="entry name" value="Nucleoside Triphosphate Pyrophosphohydrolase"/>
    <property type="match status" value="1"/>
</dbReference>
<reference evidence="3 4" key="1">
    <citation type="journal article" date="2016" name="Int. J. Syst. Evol. Microbiol.">
        <title>Dermabacter jinjuensis sp. nov., a novel species of the genus Dermabacter isolated from a clinical specimen.</title>
        <authorList>
            <person name="Park Y.K."/>
            <person name="Lee K.M."/>
            <person name="Lee W.K."/>
            <person name="Cho M.J."/>
            <person name="Lee H.S."/>
            <person name="Cho Y.G."/>
            <person name="Lee Y.C."/>
            <person name="Lee W.K."/>
            <person name="Seong W.K."/>
            <person name="Hwang K.J."/>
        </authorList>
    </citation>
    <scope>NUCLEOTIDE SEQUENCE [LARGE SCALE GENOMIC DNA]</scope>
    <source>
        <strain evidence="3 4">32T</strain>
    </source>
</reference>
<dbReference type="InterPro" id="IPR015797">
    <property type="entry name" value="NUDIX_hydrolase-like_dom_sf"/>
</dbReference>
<name>A0ABN5DNL3_9MICO</name>
<dbReference type="PROSITE" id="PS51462">
    <property type="entry name" value="NUDIX"/>
    <property type="match status" value="1"/>
</dbReference>
<keyword evidence="1" id="KW-0378">Hydrolase</keyword>
<protein>
    <submittedName>
        <fullName evidence="3">NTP pyrophosphohydrolase</fullName>
    </submittedName>
</protein>
<keyword evidence="4" id="KW-1185">Reference proteome</keyword>
<evidence type="ECO:0000313" key="4">
    <source>
        <dbReference type="Proteomes" id="UP000815698"/>
    </source>
</evidence>
<feature type="domain" description="Nudix hydrolase" evidence="2">
    <location>
        <begin position="40"/>
        <end position="178"/>
    </location>
</feature>
<dbReference type="RefSeq" id="WP_096883141.1">
    <property type="nucleotide sequence ID" value="NZ_CP086002.1"/>
</dbReference>
<evidence type="ECO:0000259" key="2">
    <source>
        <dbReference type="PROSITE" id="PS51462"/>
    </source>
</evidence>
<evidence type="ECO:0000313" key="3">
    <source>
        <dbReference type="EMBL" id="ATH96901.1"/>
    </source>
</evidence>
<dbReference type="EMBL" id="CP023482">
    <property type="protein sequence ID" value="ATH96901.1"/>
    <property type="molecule type" value="Genomic_DNA"/>
</dbReference>
<evidence type="ECO:0000256" key="1">
    <source>
        <dbReference type="ARBA" id="ARBA00022801"/>
    </source>
</evidence>
<organism evidence="3 4">
    <name type="scientific">Dermabacter jinjuensis</name>
    <dbReference type="NCBI Taxonomy" id="1667168"/>
    <lineage>
        <taxon>Bacteria</taxon>
        <taxon>Bacillati</taxon>
        <taxon>Actinomycetota</taxon>
        <taxon>Actinomycetes</taxon>
        <taxon>Micrococcales</taxon>
        <taxon>Dermabacteraceae</taxon>
        <taxon>Dermabacter</taxon>
    </lineage>
</organism>
<accession>A0ABN5DNL3</accession>